<keyword evidence="5 6" id="KW-0560">Oxidoreductase</keyword>
<dbReference type="PROSITE" id="PS00073">
    <property type="entry name" value="ACYL_COA_DH_2"/>
    <property type="match status" value="1"/>
</dbReference>
<gene>
    <name evidence="10" type="ORF">GCM10007209_30990</name>
</gene>
<dbReference type="AlphaFoldDB" id="A0A830E3V0"/>
<dbReference type="InterPro" id="IPR036250">
    <property type="entry name" value="AcylCo_DH-like_C"/>
</dbReference>
<evidence type="ECO:0000259" key="7">
    <source>
        <dbReference type="Pfam" id="PF00441"/>
    </source>
</evidence>
<evidence type="ECO:0000256" key="6">
    <source>
        <dbReference type="RuleBase" id="RU362125"/>
    </source>
</evidence>
<feature type="domain" description="Acyl-CoA oxidase/dehydrogenase middle" evidence="8">
    <location>
        <begin position="121"/>
        <end position="216"/>
    </location>
</feature>
<dbReference type="Gene3D" id="1.10.540.10">
    <property type="entry name" value="Acyl-CoA dehydrogenase/oxidase, N-terminal domain"/>
    <property type="match status" value="1"/>
</dbReference>
<dbReference type="SUPFAM" id="SSF56645">
    <property type="entry name" value="Acyl-CoA dehydrogenase NM domain-like"/>
    <property type="match status" value="1"/>
</dbReference>
<proteinExistence type="inferred from homology"/>
<dbReference type="InterPro" id="IPR046373">
    <property type="entry name" value="Acyl-CoA_Oxase/DH_mid-dom_sf"/>
</dbReference>
<accession>A0A830E3V0</accession>
<evidence type="ECO:0000256" key="2">
    <source>
        <dbReference type="ARBA" id="ARBA00009347"/>
    </source>
</evidence>
<evidence type="ECO:0000313" key="10">
    <source>
        <dbReference type="EMBL" id="GGC66675.1"/>
    </source>
</evidence>
<dbReference type="FunFam" id="2.40.110.10:FF:000002">
    <property type="entry name" value="Acyl-CoA dehydrogenase fadE12"/>
    <property type="match status" value="1"/>
</dbReference>
<comment type="caution">
    <text evidence="10">The sequence shown here is derived from an EMBL/GenBank/DDBJ whole genome shotgun (WGS) entry which is preliminary data.</text>
</comment>
<evidence type="ECO:0000259" key="9">
    <source>
        <dbReference type="Pfam" id="PF02771"/>
    </source>
</evidence>
<sequence>MAYELTESHDEIRERVRAFGEEAIAPVAREYDRTAEYPDDIIAEAAKSGLVGANVPSEYGGLGLDPLEMAIYTEELWRADPGIGLAIQARSFGSTLLLDQADEQLCETWLPRITAGEVGTCMALTEPDYGSDMAGIQTRAERDGDEWTLTGKKKWITGASVADVAIIIARTTQDAEHRGLTAFLVPTDRDGFEATPITGKLGIRAADVAGIELDDVRIPKENVVGEVDRGFYHLLEFFETERVNVAAQAVGVAQAALDAATDYANSRTQGEKPIKEYQAIQHKIAEMGSAVEAARSLTYRAASAGDRGDDDAMKLASMAKQFASERAVEVADEAVQVHGGPGYVEDNLVEKYYRDARITKIYEGTNEIQKNIIARELL</sequence>
<evidence type="ECO:0000256" key="5">
    <source>
        <dbReference type="ARBA" id="ARBA00023002"/>
    </source>
</evidence>
<dbReference type="FunFam" id="1.20.140.10:FF:000004">
    <property type="entry name" value="Acyl-CoA dehydrogenase FadE25"/>
    <property type="match status" value="1"/>
</dbReference>
<evidence type="ECO:0000259" key="8">
    <source>
        <dbReference type="Pfam" id="PF02770"/>
    </source>
</evidence>
<dbReference type="InterPro" id="IPR009075">
    <property type="entry name" value="AcylCo_DH/oxidase_C"/>
</dbReference>
<dbReference type="PANTHER" id="PTHR43884">
    <property type="entry name" value="ACYL-COA DEHYDROGENASE"/>
    <property type="match status" value="1"/>
</dbReference>
<dbReference type="InterPro" id="IPR006091">
    <property type="entry name" value="Acyl-CoA_Oxase/DH_mid-dom"/>
</dbReference>
<dbReference type="InterPro" id="IPR006089">
    <property type="entry name" value="Acyl-CoA_DH_CS"/>
</dbReference>
<keyword evidence="3 6" id="KW-0285">Flavoprotein</keyword>
<dbReference type="Pfam" id="PF02771">
    <property type="entry name" value="Acyl-CoA_dh_N"/>
    <property type="match status" value="1"/>
</dbReference>
<dbReference type="GO" id="GO:0050660">
    <property type="term" value="F:flavin adenine dinucleotide binding"/>
    <property type="evidence" value="ECO:0007669"/>
    <property type="project" value="InterPro"/>
</dbReference>
<comment type="similarity">
    <text evidence="2 6">Belongs to the acyl-CoA dehydrogenase family.</text>
</comment>
<reference evidence="10" key="2">
    <citation type="submission" date="2020-09" db="EMBL/GenBank/DDBJ databases">
        <authorList>
            <person name="Sun Q."/>
            <person name="Sedlacek I."/>
        </authorList>
    </citation>
    <scope>NUCLEOTIDE SEQUENCE</scope>
    <source>
        <strain evidence="10">CCM 7217</strain>
    </source>
</reference>
<feature type="domain" description="Acyl-CoA dehydrogenase/oxidase C-terminal" evidence="7">
    <location>
        <begin position="228"/>
        <end position="378"/>
    </location>
</feature>
<comment type="cofactor">
    <cofactor evidence="1 6">
        <name>FAD</name>
        <dbReference type="ChEBI" id="CHEBI:57692"/>
    </cofactor>
</comment>
<dbReference type="SUPFAM" id="SSF47203">
    <property type="entry name" value="Acyl-CoA dehydrogenase C-terminal domain-like"/>
    <property type="match status" value="1"/>
</dbReference>
<dbReference type="RefSeq" id="WP_188424368.1">
    <property type="nucleotide sequence ID" value="NZ_BMCI01000006.1"/>
</dbReference>
<protein>
    <submittedName>
        <fullName evidence="10">Acyl-CoA dehydrogenase</fullName>
    </submittedName>
</protein>
<keyword evidence="4 6" id="KW-0274">FAD</keyword>
<name>A0A830E3V0_9EURY</name>
<evidence type="ECO:0000313" key="11">
    <source>
        <dbReference type="Proteomes" id="UP000646833"/>
    </source>
</evidence>
<dbReference type="GO" id="GO:0003995">
    <property type="term" value="F:acyl-CoA dehydrogenase activity"/>
    <property type="evidence" value="ECO:0007669"/>
    <property type="project" value="InterPro"/>
</dbReference>
<organism evidence="10 11">
    <name type="scientific">Haloferax sulfurifontis</name>
    <dbReference type="NCBI Taxonomy" id="255616"/>
    <lineage>
        <taxon>Archaea</taxon>
        <taxon>Methanobacteriati</taxon>
        <taxon>Methanobacteriota</taxon>
        <taxon>Stenosarchaea group</taxon>
        <taxon>Halobacteria</taxon>
        <taxon>Halobacteriales</taxon>
        <taxon>Haloferacaceae</taxon>
        <taxon>Haloferax</taxon>
    </lineage>
</organism>
<dbReference type="Pfam" id="PF00441">
    <property type="entry name" value="Acyl-CoA_dh_1"/>
    <property type="match status" value="1"/>
</dbReference>
<dbReference type="EMBL" id="BMCI01000006">
    <property type="protein sequence ID" value="GGC66675.1"/>
    <property type="molecule type" value="Genomic_DNA"/>
</dbReference>
<dbReference type="InterPro" id="IPR013786">
    <property type="entry name" value="AcylCoA_DH/ox_N"/>
</dbReference>
<feature type="domain" description="Acyl-CoA dehydrogenase/oxidase N-terminal" evidence="9">
    <location>
        <begin position="6"/>
        <end position="117"/>
    </location>
</feature>
<evidence type="ECO:0000256" key="4">
    <source>
        <dbReference type="ARBA" id="ARBA00022827"/>
    </source>
</evidence>
<evidence type="ECO:0000256" key="1">
    <source>
        <dbReference type="ARBA" id="ARBA00001974"/>
    </source>
</evidence>
<dbReference type="Proteomes" id="UP000646833">
    <property type="component" value="Unassembled WGS sequence"/>
</dbReference>
<dbReference type="PIRSF" id="PIRSF016578">
    <property type="entry name" value="HsaA"/>
    <property type="match status" value="1"/>
</dbReference>
<dbReference type="InterPro" id="IPR037069">
    <property type="entry name" value="AcylCoA_DH/ox_N_sf"/>
</dbReference>
<dbReference type="Gene3D" id="2.40.110.10">
    <property type="entry name" value="Butyryl-CoA Dehydrogenase, subunit A, domain 2"/>
    <property type="match status" value="1"/>
</dbReference>
<evidence type="ECO:0000256" key="3">
    <source>
        <dbReference type="ARBA" id="ARBA00022630"/>
    </source>
</evidence>
<dbReference type="PANTHER" id="PTHR43884:SF12">
    <property type="entry name" value="ISOVALERYL-COA DEHYDROGENASE, MITOCHONDRIAL-RELATED"/>
    <property type="match status" value="1"/>
</dbReference>
<dbReference type="Gene3D" id="1.20.140.10">
    <property type="entry name" value="Butyryl-CoA Dehydrogenase, subunit A, domain 3"/>
    <property type="match status" value="1"/>
</dbReference>
<dbReference type="InterPro" id="IPR009100">
    <property type="entry name" value="AcylCoA_DH/oxidase_NM_dom_sf"/>
</dbReference>
<dbReference type="Pfam" id="PF02770">
    <property type="entry name" value="Acyl-CoA_dh_M"/>
    <property type="match status" value="1"/>
</dbReference>
<reference evidence="10" key="1">
    <citation type="journal article" date="2014" name="Int. J. Syst. Evol. Microbiol.">
        <title>Complete genome sequence of Corynebacterium casei LMG S-19264T (=DSM 44701T), isolated from a smear-ripened cheese.</title>
        <authorList>
            <consortium name="US DOE Joint Genome Institute (JGI-PGF)"/>
            <person name="Walter F."/>
            <person name="Albersmeier A."/>
            <person name="Kalinowski J."/>
            <person name="Ruckert C."/>
        </authorList>
    </citation>
    <scope>NUCLEOTIDE SEQUENCE</scope>
    <source>
        <strain evidence="10">CCM 7217</strain>
    </source>
</reference>